<dbReference type="GO" id="GO:0005948">
    <property type="term" value="C:acetolactate synthase complex"/>
    <property type="evidence" value="ECO:0007669"/>
    <property type="project" value="TreeGrafter"/>
</dbReference>
<dbReference type="InterPro" id="IPR012001">
    <property type="entry name" value="Thiamin_PyroP_enz_TPP-bd_dom"/>
</dbReference>
<dbReference type="Gene3D" id="3.40.50.1220">
    <property type="entry name" value="TPP-binding domain"/>
    <property type="match status" value="1"/>
</dbReference>
<dbReference type="InterPro" id="IPR011766">
    <property type="entry name" value="TPP_enzyme_TPP-bd"/>
</dbReference>
<evidence type="ECO:0000259" key="5">
    <source>
        <dbReference type="Pfam" id="PF02775"/>
    </source>
</evidence>
<dbReference type="Pfam" id="PF00205">
    <property type="entry name" value="TPP_enzyme_M"/>
    <property type="match status" value="1"/>
</dbReference>
<gene>
    <name evidence="7" type="ORF">OL599_12100</name>
</gene>
<dbReference type="PANTHER" id="PTHR18968:SF13">
    <property type="entry name" value="ACETOLACTATE SYNTHASE CATALYTIC SUBUNIT, MITOCHONDRIAL"/>
    <property type="match status" value="1"/>
</dbReference>
<dbReference type="InterPro" id="IPR045229">
    <property type="entry name" value="TPP_enz"/>
</dbReference>
<dbReference type="InterPro" id="IPR029035">
    <property type="entry name" value="DHS-like_NAD/FAD-binding_dom"/>
</dbReference>
<dbReference type="GO" id="GO:0050660">
    <property type="term" value="F:flavin adenine dinucleotide binding"/>
    <property type="evidence" value="ECO:0007669"/>
    <property type="project" value="TreeGrafter"/>
</dbReference>
<dbReference type="SUPFAM" id="SSF52518">
    <property type="entry name" value="Thiamin diphosphate-binding fold (THDP-binding)"/>
    <property type="match status" value="2"/>
</dbReference>
<dbReference type="GO" id="GO:0030976">
    <property type="term" value="F:thiamine pyrophosphate binding"/>
    <property type="evidence" value="ECO:0007669"/>
    <property type="project" value="InterPro"/>
</dbReference>
<dbReference type="Gene3D" id="3.40.50.970">
    <property type="match status" value="2"/>
</dbReference>
<feature type="domain" description="Thiamine pyrophosphate enzyme N-terminal TPP-binding" evidence="6">
    <location>
        <begin position="4"/>
        <end position="121"/>
    </location>
</feature>
<comment type="similarity">
    <text evidence="1 3">Belongs to the TPP enzyme family.</text>
</comment>
<dbReference type="Pfam" id="PF02775">
    <property type="entry name" value="TPP_enzyme_C"/>
    <property type="match status" value="1"/>
</dbReference>
<keyword evidence="2 3" id="KW-0786">Thiamine pyrophosphate</keyword>
<evidence type="ECO:0000313" key="7">
    <source>
        <dbReference type="EMBL" id="MCW3475315.1"/>
    </source>
</evidence>
<dbReference type="GO" id="GO:0009097">
    <property type="term" value="P:isoleucine biosynthetic process"/>
    <property type="evidence" value="ECO:0007669"/>
    <property type="project" value="TreeGrafter"/>
</dbReference>
<dbReference type="AlphaFoldDB" id="A0AA41YRR7"/>
<dbReference type="Proteomes" id="UP001165679">
    <property type="component" value="Unassembled WGS sequence"/>
</dbReference>
<dbReference type="CDD" id="cd07035">
    <property type="entry name" value="TPP_PYR_POX_like"/>
    <property type="match status" value="1"/>
</dbReference>
<name>A0AA41YRR7_9PROT</name>
<dbReference type="InterPro" id="IPR012000">
    <property type="entry name" value="Thiamin_PyroP_enz_cen_dom"/>
</dbReference>
<dbReference type="GO" id="GO:0009099">
    <property type="term" value="P:L-valine biosynthetic process"/>
    <property type="evidence" value="ECO:0007669"/>
    <property type="project" value="TreeGrafter"/>
</dbReference>
<comment type="caution">
    <text evidence="7">The sequence shown here is derived from an EMBL/GenBank/DDBJ whole genome shotgun (WGS) entry which is preliminary data.</text>
</comment>
<dbReference type="InterPro" id="IPR029061">
    <property type="entry name" value="THDP-binding"/>
</dbReference>
<dbReference type="Pfam" id="PF02776">
    <property type="entry name" value="TPP_enzyme_N"/>
    <property type="match status" value="1"/>
</dbReference>
<evidence type="ECO:0000259" key="6">
    <source>
        <dbReference type="Pfam" id="PF02776"/>
    </source>
</evidence>
<proteinExistence type="inferred from homology"/>
<dbReference type="PANTHER" id="PTHR18968">
    <property type="entry name" value="THIAMINE PYROPHOSPHATE ENZYMES"/>
    <property type="match status" value="1"/>
</dbReference>
<feature type="domain" description="Thiamine pyrophosphate enzyme central" evidence="4">
    <location>
        <begin position="196"/>
        <end position="327"/>
    </location>
</feature>
<dbReference type="RefSeq" id="WP_264714027.1">
    <property type="nucleotide sequence ID" value="NZ_JAPDNT010000008.1"/>
</dbReference>
<evidence type="ECO:0000313" key="8">
    <source>
        <dbReference type="Proteomes" id="UP001165679"/>
    </source>
</evidence>
<reference evidence="7" key="1">
    <citation type="submission" date="2022-09" db="EMBL/GenBank/DDBJ databases">
        <title>Rhodovastum sp. nov. RN2-1 isolated from soil in Seongnam, South Korea.</title>
        <authorList>
            <person name="Le N.T."/>
        </authorList>
    </citation>
    <scope>NUCLEOTIDE SEQUENCE</scope>
    <source>
        <strain evidence="7">RN2-1</strain>
    </source>
</reference>
<dbReference type="EMBL" id="JAPDNT010000008">
    <property type="protein sequence ID" value="MCW3475315.1"/>
    <property type="molecule type" value="Genomic_DNA"/>
</dbReference>
<dbReference type="NCBIfam" id="NF005470">
    <property type="entry name" value="PRK07064.1"/>
    <property type="match status" value="1"/>
</dbReference>
<sequence length="547" mass="57858">MSYNVGDLVAEFLGLCGVTTAFGVVSVHNIPMLDGIGRRNAIRFVMARGELGAGHMADGYARVTGGLGVLFSSTGPGSANAVAGLVEAGFAGSPVLHITGQTATKFVDRGMGTVHDVPDQLGMLRAVSKAAFRVRSAQQALGVLTEAAVTALTPPCGPVSVEVPIDIQRTPIERPAAFDHFVLPLPPRVQPAAAALDELAERVANARRPLLWLGNGARDAGAAAQGLLDLGFGMVTSWAGRGVVPEDHPMNLGGLNGNGAPEVEAFYQSSDLMLVAGSRLRGHETGEFSVKLPENLLQIDVDPAAEGRTYPTRFFVHGDAALALDGLLQRLKGRLRVDPSFPGEFAAMKQRAQAAFRSTLGPYESFPAQLRVVLPRDAVWVRDITINNSTWGNRLFPLYGPRDNVYPVGAGIGLGLQLGIGAALGANGRKTVVMTGDGGFFLNMTELWTAVQENTDMVVIVMNDRGYGVIKHIQDALYGGRRFYGDLLAPDLQQLAALAGIPSFKVGQADAFGATVAQALATRGPSLVEVDMTAIGEHPPYFPYDRK</sequence>
<evidence type="ECO:0000256" key="3">
    <source>
        <dbReference type="RuleBase" id="RU362132"/>
    </source>
</evidence>
<evidence type="ECO:0000259" key="4">
    <source>
        <dbReference type="Pfam" id="PF00205"/>
    </source>
</evidence>
<protein>
    <submittedName>
        <fullName evidence="7">Thiamine pyrophosphate-binding protein</fullName>
    </submittedName>
</protein>
<feature type="domain" description="Thiamine pyrophosphate enzyme TPP-binding" evidence="5">
    <location>
        <begin position="388"/>
        <end position="530"/>
    </location>
</feature>
<dbReference type="GO" id="GO:0000287">
    <property type="term" value="F:magnesium ion binding"/>
    <property type="evidence" value="ECO:0007669"/>
    <property type="project" value="InterPro"/>
</dbReference>
<accession>A0AA41YRR7</accession>
<keyword evidence="8" id="KW-1185">Reference proteome</keyword>
<dbReference type="SUPFAM" id="SSF52467">
    <property type="entry name" value="DHS-like NAD/FAD-binding domain"/>
    <property type="match status" value="1"/>
</dbReference>
<organism evidence="7 8">
    <name type="scientific">Limobrevibacterium gyesilva</name>
    <dbReference type="NCBI Taxonomy" id="2991712"/>
    <lineage>
        <taxon>Bacteria</taxon>
        <taxon>Pseudomonadati</taxon>
        <taxon>Pseudomonadota</taxon>
        <taxon>Alphaproteobacteria</taxon>
        <taxon>Acetobacterales</taxon>
        <taxon>Acetobacteraceae</taxon>
        <taxon>Limobrevibacterium</taxon>
    </lineage>
</organism>
<dbReference type="CDD" id="cd00568">
    <property type="entry name" value="TPP_enzymes"/>
    <property type="match status" value="1"/>
</dbReference>
<evidence type="ECO:0000256" key="2">
    <source>
        <dbReference type="ARBA" id="ARBA00023052"/>
    </source>
</evidence>
<evidence type="ECO:0000256" key="1">
    <source>
        <dbReference type="ARBA" id="ARBA00007812"/>
    </source>
</evidence>
<reference evidence="7" key="2">
    <citation type="submission" date="2022-10" db="EMBL/GenBank/DDBJ databases">
        <authorList>
            <person name="Trinh H.N."/>
        </authorList>
    </citation>
    <scope>NUCLEOTIDE SEQUENCE</scope>
    <source>
        <strain evidence="7">RN2-1</strain>
    </source>
</reference>
<dbReference type="GO" id="GO:0003984">
    <property type="term" value="F:acetolactate synthase activity"/>
    <property type="evidence" value="ECO:0007669"/>
    <property type="project" value="TreeGrafter"/>
</dbReference>